<sequence>MLVSAGRFEAVAAGARAGLEAELTVAIDPLVPTEPLIASLRGFRATFPDLPVRFWTEGVGGAERRVRDGTASLGVCLLLPAVPPTLTAHPLMDLQLVGVAAPDHPLAHAGRPLDRADLEAHIQLVLSDPHDQDGSAYGIVGSRLWRFVDLSRRLDFLLAGFGWCKMPRHIVAPMLMDGRLIELSIPDESVMPSTSLLIYAAHVRDKPLGRAGAWLLAALRQRLSLNV</sequence>
<comment type="caution">
    <text evidence="5">The sequence shown here is derived from an EMBL/GenBank/DDBJ whole genome shotgun (WGS) entry which is preliminary data.</text>
</comment>
<feature type="domain" description="LysR substrate-binding" evidence="4">
    <location>
        <begin position="17"/>
        <end position="223"/>
    </location>
</feature>
<dbReference type="EMBL" id="JAMOIM010000013">
    <property type="protein sequence ID" value="MCW6510043.1"/>
    <property type="molecule type" value="Genomic_DNA"/>
</dbReference>
<reference evidence="5" key="1">
    <citation type="submission" date="2022-05" db="EMBL/GenBank/DDBJ databases">
        <authorList>
            <person name="Pankratov T."/>
        </authorList>
    </citation>
    <scope>NUCLEOTIDE SEQUENCE</scope>
    <source>
        <strain evidence="5">BP6-180914</strain>
    </source>
</reference>
<dbReference type="AlphaFoldDB" id="A0AA41Z3Y6"/>
<dbReference type="Pfam" id="PF03466">
    <property type="entry name" value="LysR_substrate"/>
    <property type="match status" value="1"/>
</dbReference>
<comment type="similarity">
    <text evidence="1">Belongs to the LysR transcriptional regulatory family.</text>
</comment>
<dbReference type="PANTHER" id="PTHR30126:SF91">
    <property type="entry name" value="LYSR FAMILY TRANSCRIPTIONAL REGULATOR"/>
    <property type="match status" value="1"/>
</dbReference>
<evidence type="ECO:0000256" key="3">
    <source>
        <dbReference type="ARBA" id="ARBA00023163"/>
    </source>
</evidence>
<keyword evidence="3" id="KW-0804">Transcription</keyword>
<gene>
    <name evidence="5" type="ORF">M8523_18645</name>
</gene>
<dbReference type="Gene3D" id="3.40.190.290">
    <property type="match status" value="1"/>
</dbReference>
<dbReference type="RefSeq" id="WP_282586420.1">
    <property type="nucleotide sequence ID" value="NZ_JAMOIM010000013.1"/>
</dbReference>
<accession>A0AA41Z3Y6</accession>
<evidence type="ECO:0000313" key="5">
    <source>
        <dbReference type="EMBL" id="MCW6510043.1"/>
    </source>
</evidence>
<keyword evidence="2" id="KW-0805">Transcription regulation</keyword>
<dbReference type="PANTHER" id="PTHR30126">
    <property type="entry name" value="HTH-TYPE TRANSCRIPTIONAL REGULATOR"/>
    <property type="match status" value="1"/>
</dbReference>
<evidence type="ECO:0000313" key="6">
    <source>
        <dbReference type="Proteomes" id="UP001165667"/>
    </source>
</evidence>
<proteinExistence type="inferred from homology"/>
<protein>
    <submittedName>
        <fullName evidence="5">Substrate-binding domain-containing protein</fullName>
    </submittedName>
</protein>
<organism evidence="5 6">
    <name type="scientific">Lichenifustis flavocetrariae</name>
    <dbReference type="NCBI Taxonomy" id="2949735"/>
    <lineage>
        <taxon>Bacteria</taxon>
        <taxon>Pseudomonadati</taxon>
        <taxon>Pseudomonadota</taxon>
        <taxon>Alphaproteobacteria</taxon>
        <taxon>Hyphomicrobiales</taxon>
        <taxon>Lichenihabitantaceae</taxon>
        <taxon>Lichenifustis</taxon>
    </lineage>
</organism>
<keyword evidence="6" id="KW-1185">Reference proteome</keyword>
<dbReference type="GO" id="GO:0000976">
    <property type="term" value="F:transcription cis-regulatory region binding"/>
    <property type="evidence" value="ECO:0007669"/>
    <property type="project" value="TreeGrafter"/>
</dbReference>
<dbReference type="SUPFAM" id="SSF53850">
    <property type="entry name" value="Periplasmic binding protein-like II"/>
    <property type="match status" value="1"/>
</dbReference>
<dbReference type="GO" id="GO:0006355">
    <property type="term" value="P:regulation of DNA-templated transcription"/>
    <property type="evidence" value="ECO:0007669"/>
    <property type="project" value="TreeGrafter"/>
</dbReference>
<name>A0AA41Z3Y6_9HYPH</name>
<evidence type="ECO:0000259" key="4">
    <source>
        <dbReference type="Pfam" id="PF03466"/>
    </source>
</evidence>
<dbReference type="Proteomes" id="UP001165667">
    <property type="component" value="Unassembled WGS sequence"/>
</dbReference>
<evidence type="ECO:0000256" key="2">
    <source>
        <dbReference type="ARBA" id="ARBA00023015"/>
    </source>
</evidence>
<evidence type="ECO:0000256" key="1">
    <source>
        <dbReference type="ARBA" id="ARBA00009437"/>
    </source>
</evidence>
<dbReference type="InterPro" id="IPR005119">
    <property type="entry name" value="LysR_subst-bd"/>
</dbReference>